<keyword evidence="2" id="KW-0808">Transferase</keyword>
<reference evidence="5 6" key="1">
    <citation type="journal article" date="2022" name="Allergy">
        <title>Genome assembly and annotation of Periplaneta americana reveal a comprehensive cockroach allergen profile.</title>
        <authorList>
            <person name="Wang L."/>
            <person name="Xiong Q."/>
            <person name="Saelim N."/>
            <person name="Wang L."/>
            <person name="Nong W."/>
            <person name="Wan A.T."/>
            <person name="Shi M."/>
            <person name="Liu X."/>
            <person name="Cao Q."/>
            <person name="Hui J.H.L."/>
            <person name="Sookrung N."/>
            <person name="Leung T.F."/>
            <person name="Tungtrongchitr A."/>
            <person name="Tsui S.K.W."/>
        </authorList>
    </citation>
    <scope>NUCLEOTIDE SEQUENCE [LARGE SCALE GENOMIC DNA]</scope>
    <source>
        <strain evidence="5">PWHHKU_190912</strain>
    </source>
</reference>
<evidence type="ECO:0000313" key="5">
    <source>
        <dbReference type="EMBL" id="KAJ4436015.1"/>
    </source>
</evidence>
<keyword evidence="6" id="KW-1185">Reference proteome</keyword>
<gene>
    <name evidence="5" type="ORF">ANN_18639</name>
</gene>
<dbReference type="PRINTS" id="PR01049">
    <property type="entry name" value="PHOSPHBKNASE"/>
</dbReference>
<organism evidence="5 6">
    <name type="scientific">Periplaneta americana</name>
    <name type="common">American cockroach</name>
    <name type="synonym">Blatta americana</name>
    <dbReference type="NCBI Taxonomy" id="6978"/>
    <lineage>
        <taxon>Eukaryota</taxon>
        <taxon>Metazoa</taxon>
        <taxon>Ecdysozoa</taxon>
        <taxon>Arthropoda</taxon>
        <taxon>Hexapoda</taxon>
        <taxon>Insecta</taxon>
        <taxon>Pterygota</taxon>
        <taxon>Neoptera</taxon>
        <taxon>Polyneoptera</taxon>
        <taxon>Dictyoptera</taxon>
        <taxon>Blattodea</taxon>
        <taxon>Blattoidea</taxon>
        <taxon>Blattidae</taxon>
        <taxon>Blattinae</taxon>
        <taxon>Periplaneta</taxon>
    </lineage>
</organism>
<evidence type="ECO:0000256" key="3">
    <source>
        <dbReference type="ARBA" id="ARBA00022777"/>
    </source>
</evidence>
<evidence type="ECO:0000256" key="1">
    <source>
        <dbReference type="ARBA" id="ARBA00022527"/>
    </source>
</evidence>
<protein>
    <submittedName>
        <fullName evidence="5">Uncharacterized protein</fullName>
    </submittedName>
</protein>
<evidence type="ECO:0000256" key="2">
    <source>
        <dbReference type="ARBA" id="ARBA00022679"/>
    </source>
</evidence>
<comment type="caution">
    <text evidence="5">The sequence shown here is derived from an EMBL/GenBank/DDBJ whole genome shotgun (WGS) entry which is preliminary data.</text>
</comment>
<proteinExistence type="predicted"/>
<dbReference type="EMBL" id="JAJSOF020000023">
    <property type="protein sequence ID" value="KAJ4436015.1"/>
    <property type="molecule type" value="Genomic_DNA"/>
</dbReference>
<accession>A0ABQ8SPB3</accession>
<dbReference type="InterPro" id="IPR002291">
    <property type="entry name" value="Phosph_kin_gamma"/>
</dbReference>
<dbReference type="Proteomes" id="UP001148838">
    <property type="component" value="Unassembled WGS sequence"/>
</dbReference>
<feature type="region of interest" description="Disordered" evidence="4">
    <location>
        <begin position="1"/>
        <end position="27"/>
    </location>
</feature>
<evidence type="ECO:0000313" key="6">
    <source>
        <dbReference type="Proteomes" id="UP001148838"/>
    </source>
</evidence>
<keyword evidence="3" id="KW-0418">Kinase</keyword>
<sequence>MEDNKSERNHNRNQKTKVELDRAHNQKEVGAVERMALDWNPQGSRRRGRPKNTWKRTILEEIAREGKTWSEVKKLATNRVIDGCAFRVYGHWVKKGEGQNRAALFENTPKIELKHIYVWMNRGLQLSLIITLRPPVQTKHTVTTVPMDHGPLAQITSIPVINLLIASDLN</sequence>
<name>A0ABQ8SPB3_PERAM</name>
<evidence type="ECO:0000256" key="4">
    <source>
        <dbReference type="SAM" id="MobiDB-lite"/>
    </source>
</evidence>
<keyword evidence="1" id="KW-0723">Serine/threonine-protein kinase</keyword>